<comment type="caution">
    <text evidence="2">The sequence shown here is derived from an EMBL/GenBank/DDBJ whole genome shotgun (WGS) entry which is preliminary data.</text>
</comment>
<dbReference type="Proteomes" id="UP000023430">
    <property type="component" value="Unassembled WGS sequence"/>
</dbReference>
<dbReference type="SUPFAM" id="SSF51556">
    <property type="entry name" value="Metallo-dependent hydrolases"/>
    <property type="match status" value="1"/>
</dbReference>
<feature type="domain" description="Amidohydrolase-related" evidence="1">
    <location>
        <begin position="298"/>
        <end position="438"/>
    </location>
</feature>
<dbReference type="InterPro" id="IPR006680">
    <property type="entry name" value="Amidohydro-rel"/>
</dbReference>
<proteinExistence type="predicted"/>
<evidence type="ECO:0000313" key="2">
    <source>
        <dbReference type="EMBL" id="ETX30337.1"/>
    </source>
</evidence>
<dbReference type="PANTHER" id="PTHR43668:SF2">
    <property type="entry name" value="ALLANTOINASE"/>
    <property type="match status" value="1"/>
</dbReference>
<evidence type="ECO:0000313" key="3">
    <source>
        <dbReference type="Proteomes" id="UP000023430"/>
    </source>
</evidence>
<evidence type="ECO:0000259" key="1">
    <source>
        <dbReference type="Pfam" id="PF01979"/>
    </source>
</evidence>
<dbReference type="Pfam" id="PF01979">
    <property type="entry name" value="Amidohydro_1"/>
    <property type="match status" value="1"/>
</dbReference>
<sequence length="463" mass="49721">MRHDLLITGGEAILPGTGRTRCDIAVTDGRISAILAPGHGAEADETVAADGRVILPGVIDAHLHLGHGKDISRPQVPEDADRESASAALGGVTCMIPYLMSTGPYSGIFDEVVAVTEAGSRIDFGYHPIVSTEEQLAEVPRYITEYGAPTLKTFMNNRGGEGERLGLPDIDDGFLYRLAELAAEHGGMVNPHPESIEVAWTFRARVMGADPEGTGGLAAWDATRPGFVEGDAVQRAAYLANQAGAPLYVVHTSSTAALEAALARRLAGDVVHLETCPHYLTHDVTWEGGVVGKINPPLRHPEDRERLWQAIHDGDIDTVATDHVHRDITSKDGGIWKASPGCPGMETLLPVMLTEGYRNRGLPLERIVALLCETPARLMGLSDRKGRIAVGLDADLALVDLDAEYTLRREDVVSSAGYSIYEGWTFQGKVTDTFVRGRGVVRAGALVPDAAGTGRYQHRTLRH</sequence>
<accession>X7FBQ0</accession>
<dbReference type="Gene3D" id="2.30.40.10">
    <property type="entry name" value="Urease, subunit C, domain 1"/>
    <property type="match status" value="1"/>
</dbReference>
<keyword evidence="3" id="KW-1185">Reference proteome</keyword>
<dbReference type="GO" id="GO:0006145">
    <property type="term" value="P:purine nucleobase catabolic process"/>
    <property type="evidence" value="ECO:0007669"/>
    <property type="project" value="TreeGrafter"/>
</dbReference>
<protein>
    <submittedName>
        <fullName evidence="2">Dihydroorotase</fullName>
    </submittedName>
</protein>
<dbReference type="GO" id="GO:0005737">
    <property type="term" value="C:cytoplasm"/>
    <property type="evidence" value="ECO:0007669"/>
    <property type="project" value="TreeGrafter"/>
</dbReference>
<dbReference type="PATRIC" id="fig|1449351.3.peg.759"/>
<gene>
    <name evidence="2" type="ORF">RISW2_16000</name>
</gene>
<dbReference type="InterPro" id="IPR011059">
    <property type="entry name" value="Metal-dep_hydrolase_composite"/>
</dbReference>
<name>X7FBQ0_9RHOB</name>
<dbReference type="eggNOG" id="COG0044">
    <property type="taxonomic scope" value="Bacteria"/>
</dbReference>
<dbReference type="SUPFAM" id="SSF51338">
    <property type="entry name" value="Composite domain of metallo-dependent hydrolases"/>
    <property type="match status" value="1"/>
</dbReference>
<dbReference type="InterPro" id="IPR050138">
    <property type="entry name" value="DHOase/Allantoinase_Hydrolase"/>
</dbReference>
<dbReference type="PANTHER" id="PTHR43668">
    <property type="entry name" value="ALLANTOINASE"/>
    <property type="match status" value="1"/>
</dbReference>
<dbReference type="InterPro" id="IPR032466">
    <property type="entry name" value="Metal_Hydrolase"/>
</dbReference>
<dbReference type="STRING" id="1449351.RISW2_16000"/>
<dbReference type="EMBL" id="JAME01000004">
    <property type="protein sequence ID" value="ETX30337.1"/>
    <property type="molecule type" value="Genomic_DNA"/>
</dbReference>
<dbReference type="RefSeq" id="WP_043766783.1">
    <property type="nucleotide sequence ID" value="NZ_JAME01000004.1"/>
</dbReference>
<dbReference type="OrthoDB" id="9775759at2"/>
<dbReference type="Gene3D" id="3.20.20.140">
    <property type="entry name" value="Metal-dependent hydrolases"/>
    <property type="match status" value="1"/>
</dbReference>
<dbReference type="GO" id="GO:0004038">
    <property type="term" value="F:allantoinase activity"/>
    <property type="evidence" value="ECO:0007669"/>
    <property type="project" value="TreeGrafter"/>
</dbReference>
<dbReference type="AlphaFoldDB" id="X7FBQ0"/>
<reference evidence="2 3" key="1">
    <citation type="submission" date="2014-01" db="EMBL/GenBank/DDBJ databases">
        <title>Roseivivax isoporae LMG 25204 Genome Sequencing.</title>
        <authorList>
            <person name="Lai Q."/>
            <person name="Li G."/>
            <person name="Shao Z."/>
        </authorList>
    </citation>
    <scope>NUCLEOTIDE SEQUENCE [LARGE SCALE GENOMIC DNA]</scope>
    <source>
        <strain evidence="2 3">LMG 25204</strain>
    </source>
</reference>
<organism evidence="2 3">
    <name type="scientific">Roseivivax isoporae LMG 25204</name>
    <dbReference type="NCBI Taxonomy" id="1449351"/>
    <lineage>
        <taxon>Bacteria</taxon>
        <taxon>Pseudomonadati</taxon>
        <taxon>Pseudomonadota</taxon>
        <taxon>Alphaproteobacteria</taxon>
        <taxon>Rhodobacterales</taxon>
        <taxon>Roseobacteraceae</taxon>
        <taxon>Roseivivax</taxon>
    </lineage>
</organism>